<accession>A0A2S7XQQ0</accession>
<dbReference type="PANTHER" id="PTHR41248">
    <property type="entry name" value="NORD PROTEIN"/>
    <property type="match status" value="1"/>
</dbReference>
<dbReference type="Gene3D" id="3.40.50.410">
    <property type="entry name" value="von Willebrand factor, type A domain"/>
    <property type="match status" value="1"/>
</dbReference>
<evidence type="ECO:0000313" key="3">
    <source>
        <dbReference type="Proteomes" id="UP000239936"/>
    </source>
</evidence>
<gene>
    <name evidence="2" type="ORF">CXB77_09570</name>
</gene>
<dbReference type="EMBL" id="PPGH01000035">
    <property type="protein sequence ID" value="PQJ96067.1"/>
    <property type="molecule type" value="Genomic_DNA"/>
</dbReference>
<evidence type="ECO:0000259" key="1">
    <source>
        <dbReference type="PROSITE" id="PS50234"/>
    </source>
</evidence>
<organism evidence="2 3">
    <name type="scientific">Chromatium okenii</name>
    <dbReference type="NCBI Taxonomy" id="61644"/>
    <lineage>
        <taxon>Bacteria</taxon>
        <taxon>Pseudomonadati</taxon>
        <taxon>Pseudomonadota</taxon>
        <taxon>Gammaproteobacteria</taxon>
        <taxon>Chromatiales</taxon>
        <taxon>Chromatiaceae</taxon>
        <taxon>Chromatium</taxon>
    </lineage>
</organism>
<dbReference type="RefSeq" id="WP_105073705.1">
    <property type="nucleotide sequence ID" value="NZ_PPGH01000035.1"/>
</dbReference>
<dbReference type="SMART" id="SM00327">
    <property type="entry name" value="VWA"/>
    <property type="match status" value="1"/>
</dbReference>
<dbReference type="CDD" id="cd01454">
    <property type="entry name" value="vWA_norD_type"/>
    <property type="match status" value="1"/>
</dbReference>
<dbReference type="Pfam" id="PF00092">
    <property type="entry name" value="VWA"/>
    <property type="match status" value="1"/>
</dbReference>
<dbReference type="Proteomes" id="UP000239936">
    <property type="component" value="Unassembled WGS sequence"/>
</dbReference>
<dbReference type="PANTHER" id="PTHR41248:SF1">
    <property type="entry name" value="NORD PROTEIN"/>
    <property type="match status" value="1"/>
</dbReference>
<dbReference type="InterPro" id="IPR051928">
    <property type="entry name" value="NorD/CobT"/>
</dbReference>
<feature type="domain" description="VWFA" evidence="1">
    <location>
        <begin position="565"/>
        <end position="741"/>
    </location>
</feature>
<keyword evidence="3" id="KW-1185">Reference proteome</keyword>
<dbReference type="SUPFAM" id="SSF53300">
    <property type="entry name" value="vWA-like"/>
    <property type="match status" value="1"/>
</dbReference>
<comment type="caution">
    <text evidence="2">The sequence shown here is derived from an EMBL/GenBank/DDBJ whole genome shotgun (WGS) entry which is preliminary data.</text>
</comment>
<dbReference type="InterPro" id="IPR002035">
    <property type="entry name" value="VWF_A"/>
</dbReference>
<reference evidence="2 3" key="1">
    <citation type="submission" date="2018-01" db="EMBL/GenBank/DDBJ databases">
        <title>The complete genome sequence of Chromatium okenii LaCa, a purple sulfur bacterium with a turbulent life.</title>
        <authorList>
            <person name="Luedin S.M."/>
            <person name="Liechti N."/>
            <person name="Storelli N."/>
            <person name="Danza F."/>
            <person name="Wittwer M."/>
            <person name="Pothier J.F."/>
            <person name="Tonolla M.A."/>
        </authorList>
    </citation>
    <scope>NUCLEOTIDE SEQUENCE [LARGE SCALE GENOMIC DNA]</scope>
    <source>
        <strain evidence="2 3">LaCa</strain>
    </source>
</reference>
<dbReference type="PROSITE" id="PS50234">
    <property type="entry name" value="VWFA"/>
    <property type="match status" value="1"/>
</dbReference>
<dbReference type="InterPro" id="IPR036465">
    <property type="entry name" value="vWFA_dom_sf"/>
</dbReference>
<sequence>MSALLPLAAAELQPYRQQLRCNFPQLDQVFPDCMAEAQLLLSATGIHDYLHGASIICGIGRGFEPVLVYLEKMPQVAAELGEETLALVSDAVWKMSRSPNGKAILPFLQSIAEVSRRLPCTDLFGRYIDIILDFMERTTGSIHGFHTTIPSPSLPDLLEQIPYLLRQLTCHGLRNWIDYGLRHYGDHPERQREYFSLQAADSRAVLQRERHGTLFVDHERQLDLYLRALWQEHQMLVPYSEAFDELRKPLPYFDALGVRVPDCYDDRAGVSGIDRYRAVLAHIAAHWRWSTPQVADNLSPFQRVAVETFEDCRVDTLALREYPGLRRILLALHPHPAADDCDSAQESCIRHRLAMFSRAALDPNHGYEQPELLDFVARFQAALADGTTSSTAEIANLAISYIARTRRQQDLSSNVYFTDTHVDYRDDNRHLWRYIEEGDEEETFAERQPQRADDIETLPPRHYPEWDYQSKTYRPDWVSLYEGLHPSGDPALIDALLDKHRQLAKRLKQILDLLKPQQYVRLRYQEEGSELDLDVAIRSLIDYRGGATPDPRINMSHRHDGRDIAVMLLLDLSQSINQIPDGCTQSILELSQEAVALLGWAIDHLGDEFAIAGFSSNTRHEVRYQHIKGYSERWDDQVKGRLAALEAGYSTRMGAALRHAAHYLSARKAEKKLLLILTDGQPHDIDVTDERLLIEDTHQAVQELDQQGIYTYCINLDAHADEYVRDCFGNRFTVIDRVERLPEKLPRLFMALTK</sequence>
<proteinExistence type="predicted"/>
<dbReference type="AlphaFoldDB" id="A0A2S7XQQ0"/>
<dbReference type="OrthoDB" id="9758211at2"/>
<evidence type="ECO:0000313" key="2">
    <source>
        <dbReference type="EMBL" id="PQJ96067.1"/>
    </source>
</evidence>
<protein>
    <recommendedName>
        <fullName evidence="1">VWFA domain-containing protein</fullName>
    </recommendedName>
</protein>
<name>A0A2S7XQQ0_9GAMM</name>